<evidence type="ECO:0000256" key="2">
    <source>
        <dbReference type="SAM" id="Phobius"/>
    </source>
</evidence>
<dbReference type="Proteomes" id="UP001551482">
    <property type="component" value="Unassembled WGS sequence"/>
</dbReference>
<keyword evidence="2" id="KW-0472">Membrane</keyword>
<proteinExistence type="predicted"/>
<dbReference type="InterPro" id="IPR043857">
    <property type="entry name" value="DUF5819"/>
</dbReference>
<accession>A0ABV3D8K2</accession>
<comment type="caution">
    <text evidence="3">The sequence shown here is derived from an EMBL/GenBank/DDBJ whole genome shotgun (WGS) entry which is preliminary data.</text>
</comment>
<organism evidence="3 4">
    <name type="scientific">Streptodolium elevatio</name>
    <dbReference type="NCBI Taxonomy" id="3157996"/>
    <lineage>
        <taxon>Bacteria</taxon>
        <taxon>Bacillati</taxon>
        <taxon>Actinomycetota</taxon>
        <taxon>Actinomycetes</taxon>
        <taxon>Kitasatosporales</taxon>
        <taxon>Streptomycetaceae</taxon>
        <taxon>Streptodolium</taxon>
    </lineage>
</organism>
<name>A0ABV3D8K2_9ACTN</name>
<feature type="compositionally biased region" description="Low complexity" evidence="1">
    <location>
        <begin position="7"/>
        <end position="21"/>
    </location>
</feature>
<feature type="region of interest" description="Disordered" evidence="1">
    <location>
        <begin position="1"/>
        <end position="40"/>
    </location>
</feature>
<reference evidence="3 4" key="1">
    <citation type="submission" date="2024-06" db="EMBL/GenBank/DDBJ databases">
        <title>The Natural Products Discovery Center: Release of the First 8490 Sequenced Strains for Exploring Actinobacteria Biosynthetic Diversity.</title>
        <authorList>
            <person name="Kalkreuter E."/>
            <person name="Kautsar S.A."/>
            <person name="Yang D."/>
            <person name="Bader C.D."/>
            <person name="Teijaro C.N."/>
            <person name="Fluegel L."/>
            <person name="Davis C.M."/>
            <person name="Simpson J.R."/>
            <person name="Lauterbach L."/>
            <person name="Steele A.D."/>
            <person name="Gui C."/>
            <person name="Meng S."/>
            <person name="Li G."/>
            <person name="Viehrig K."/>
            <person name="Ye F."/>
            <person name="Su P."/>
            <person name="Kiefer A.F."/>
            <person name="Nichols A."/>
            <person name="Cepeda A.J."/>
            <person name="Yan W."/>
            <person name="Fan B."/>
            <person name="Jiang Y."/>
            <person name="Adhikari A."/>
            <person name="Zheng C.-J."/>
            <person name="Schuster L."/>
            <person name="Cowan T.M."/>
            <person name="Smanski M.J."/>
            <person name="Chevrette M.G."/>
            <person name="De Carvalho L.P.S."/>
            <person name="Shen B."/>
        </authorList>
    </citation>
    <scope>NUCLEOTIDE SEQUENCE [LARGE SCALE GENOMIC DNA]</scope>
    <source>
        <strain evidence="3 4">NPDC048946</strain>
    </source>
</reference>
<gene>
    <name evidence="3" type="ORF">AB0C36_01065</name>
</gene>
<keyword evidence="4" id="KW-1185">Reference proteome</keyword>
<evidence type="ECO:0000313" key="4">
    <source>
        <dbReference type="Proteomes" id="UP001551482"/>
    </source>
</evidence>
<sequence length="238" mass="26018">MPAQETPVAGVDPAADPAAGRAADKLPPAGPAVDPEDPDARSPRVQLVAALLAVLLVVGAGFHLLFVSLHVAPENQASRKYSEDIRGWIFPLFEQNWKLFAPDILAVNVRLNARVQYRAADGTVRESAWTDLTGDDIAHIQGNPFPSKADQNLVRRAWDFYLGSHNADESPANNQAELAEEYLRRIVVKRFQDAGRADGIVAVQLRAVSTPIAAPGSSPTQPTVRELGWWETKRDDFR</sequence>
<keyword evidence="2" id="KW-0812">Transmembrane</keyword>
<keyword evidence="2" id="KW-1133">Transmembrane helix</keyword>
<protein>
    <submittedName>
        <fullName evidence="3">DUF5819 family protein</fullName>
    </submittedName>
</protein>
<dbReference type="RefSeq" id="WP_358347291.1">
    <property type="nucleotide sequence ID" value="NZ_JBEZFP010000001.1"/>
</dbReference>
<evidence type="ECO:0000313" key="3">
    <source>
        <dbReference type="EMBL" id="MEU8132078.1"/>
    </source>
</evidence>
<dbReference type="EMBL" id="JBEZFP010000001">
    <property type="protein sequence ID" value="MEU8132078.1"/>
    <property type="molecule type" value="Genomic_DNA"/>
</dbReference>
<dbReference type="Pfam" id="PF19136">
    <property type="entry name" value="DUF5819"/>
    <property type="match status" value="1"/>
</dbReference>
<feature type="transmembrane region" description="Helical" evidence="2">
    <location>
        <begin position="47"/>
        <end position="72"/>
    </location>
</feature>
<evidence type="ECO:0000256" key="1">
    <source>
        <dbReference type="SAM" id="MobiDB-lite"/>
    </source>
</evidence>